<keyword evidence="2" id="KW-0472">Membrane</keyword>
<sequence length="300" mass="32085">MKNTESKKAMIFIGLGVLLLGTGPMFVKYVHANGVLVGFYRLFFAAIMLSIPVLIIKPKEEKPLQAGGGLKWAVLGGLVFATNISLWCSALNFTTASAVTLLDNTAPVWVGLIGWLFLKERQPWQYWLGLLVTISGAGIMIGWDILYSSGQQSTGNLIGIASGLSYALYILITQKARRYMSSLRYSWLVTLSGSAGLVIAAGIMGLFPEPLPFNSLFMIFLMALTSQVIAWVLVNHALGKLPAAAASVALVGQPVVTTLLGIVILKEIPSPLQLVGALVCLIGIFTVQKSQDNSVTSPTA</sequence>
<keyword evidence="2" id="KW-1133">Transmembrane helix</keyword>
<dbReference type="SUPFAM" id="SSF103481">
    <property type="entry name" value="Multidrug resistance efflux transporter EmrE"/>
    <property type="match status" value="2"/>
</dbReference>
<dbReference type="RefSeq" id="WP_116226121.1">
    <property type="nucleotide sequence ID" value="NZ_AP018437.1"/>
</dbReference>
<keyword evidence="5" id="KW-1185">Reference proteome</keyword>
<gene>
    <name evidence="4" type="ORF">DFR64_2863</name>
</gene>
<dbReference type="OrthoDB" id="9790852at2"/>
<feature type="transmembrane region" description="Helical" evidence="2">
    <location>
        <begin position="213"/>
        <end position="234"/>
    </location>
</feature>
<feature type="transmembrane region" description="Helical" evidence="2">
    <location>
        <begin position="39"/>
        <end position="56"/>
    </location>
</feature>
<dbReference type="Gene3D" id="1.10.3730.20">
    <property type="match status" value="1"/>
</dbReference>
<evidence type="ECO:0000259" key="3">
    <source>
        <dbReference type="Pfam" id="PF00892"/>
    </source>
</evidence>
<dbReference type="InterPro" id="IPR000620">
    <property type="entry name" value="EamA_dom"/>
</dbReference>
<organism evidence="4 5">
    <name type="scientific">Pelolinea submarina</name>
    <dbReference type="NCBI Taxonomy" id="913107"/>
    <lineage>
        <taxon>Bacteria</taxon>
        <taxon>Bacillati</taxon>
        <taxon>Chloroflexota</taxon>
        <taxon>Anaerolineae</taxon>
        <taxon>Anaerolineales</taxon>
        <taxon>Anaerolineaceae</taxon>
        <taxon>Pelolinea</taxon>
    </lineage>
</organism>
<dbReference type="AlphaFoldDB" id="A0A347ZWN8"/>
<accession>A0A347ZWN8</accession>
<evidence type="ECO:0000256" key="2">
    <source>
        <dbReference type="SAM" id="Phobius"/>
    </source>
</evidence>
<feature type="transmembrane region" description="Helical" evidence="2">
    <location>
        <begin position="271"/>
        <end position="287"/>
    </location>
</feature>
<feature type="transmembrane region" description="Helical" evidence="2">
    <location>
        <begin position="68"/>
        <end position="87"/>
    </location>
</feature>
<feature type="transmembrane region" description="Helical" evidence="2">
    <location>
        <begin position="241"/>
        <end position="265"/>
    </location>
</feature>
<proteinExistence type="inferred from homology"/>
<evidence type="ECO:0000256" key="1">
    <source>
        <dbReference type="ARBA" id="ARBA00007362"/>
    </source>
</evidence>
<reference evidence="4 5" key="1">
    <citation type="submission" date="2018-08" db="EMBL/GenBank/DDBJ databases">
        <title>Genomic Encyclopedia of Type Strains, Phase IV (KMG-IV): sequencing the most valuable type-strain genomes for metagenomic binning, comparative biology and taxonomic classification.</title>
        <authorList>
            <person name="Goeker M."/>
        </authorList>
    </citation>
    <scope>NUCLEOTIDE SEQUENCE [LARGE SCALE GENOMIC DNA]</scope>
    <source>
        <strain evidence="4 5">DSM 23923</strain>
    </source>
</reference>
<comment type="caution">
    <text evidence="4">The sequence shown here is derived from an EMBL/GenBank/DDBJ whole genome shotgun (WGS) entry which is preliminary data.</text>
</comment>
<feature type="transmembrane region" description="Helical" evidence="2">
    <location>
        <begin position="124"/>
        <end position="143"/>
    </location>
</feature>
<feature type="domain" description="EamA" evidence="3">
    <location>
        <begin position="8"/>
        <end position="140"/>
    </location>
</feature>
<feature type="transmembrane region" description="Helical" evidence="2">
    <location>
        <begin position="9"/>
        <end position="27"/>
    </location>
</feature>
<evidence type="ECO:0000313" key="4">
    <source>
        <dbReference type="EMBL" id="REG05462.1"/>
    </source>
</evidence>
<dbReference type="PANTHER" id="PTHR22911">
    <property type="entry name" value="ACYL-MALONYL CONDENSING ENZYME-RELATED"/>
    <property type="match status" value="1"/>
</dbReference>
<feature type="transmembrane region" description="Helical" evidence="2">
    <location>
        <begin position="185"/>
        <end position="207"/>
    </location>
</feature>
<feature type="transmembrane region" description="Helical" evidence="2">
    <location>
        <begin position="155"/>
        <end position="173"/>
    </location>
</feature>
<name>A0A347ZWN8_9CHLR</name>
<dbReference type="PANTHER" id="PTHR22911:SF76">
    <property type="entry name" value="EAMA DOMAIN-CONTAINING PROTEIN"/>
    <property type="match status" value="1"/>
</dbReference>
<keyword evidence="2" id="KW-0812">Transmembrane</keyword>
<protein>
    <submittedName>
        <fullName evidence="4">Drug/metabolite transporter (DMT)-like permease</fullName>
    </submittedName>
</protein>
<dbReference type="Pfam" id="PF00892">
    <property type="entry name" value="EamA"/>
    <property type="match status" value="2"/>
</dbReference>
<feature type="transmembrane region" description="Helical" evidence="2">
    <location>
        <begin position="93"/>
        <end position="117"/>
    </location>
</feature>
<dbReference type="Proteomes" id="UP000256388">
    <property type="component" value="Unassembled WGS sequence"/>
</dbReference>
<dbReference type="InterPro" id="IPR037185">
    <property type="entry name" value="EmrE-like"/>
</dbReference>
<evidence type="ECO:0000313" key="5">
    <source>
        <dbReference type="Proteomes" id="UP000256388"/>
    </source>
</evidence>
<dbReference type="GO" id="GO:0016020">
    <property type="term" value="C:membrane"/>
    <property type="evidence" value="ECO:0007669"/>
    <property type="project" value="InterPro"/>
</dbReference>
<feature type="domain" description="EamA" evidence="3">
    <location>
        <begin position="154"/>
        <end position="286"/>
    </location>
</feature>
<dbReference type="EMBL" id="QUMS01000005">
    <property type="protein sequence ID" value="REG05462.1"/>
    <property type="molecule type" value="Genomic_DNA"/>
</dbReference>
<comment type="similarity">
    <text evidence="1">Belongs to the EamA transporter family.</text>
</comment>